<protein>
    <submittedName>
        <fullName evidence="1">Uncharacterized protein</fullName>
    </submittedName>
</protein>
<reference evidence="1" key="1">
    <citation type="submission" date="2013-07" db="EMBL/GenBank/DDBJ databases">
        <title>The Genome Sequence of Cryptococcus dejecticola CBS10117.</title>
        <authorList>
            <consortium name="The Broad Institute Genome Sequencing Platform"/>
            <person name="Cuomo C."/>
            <person name="Litvintseva A."/>
            <person name="Chen Y."/>
            <person name="Heitman J."/>
            <person name="Sun S."/>
            <person name="Springer D."/>
            <person name="Dromer F."/>
            <person name="Young S.K."/>
            <person name="Zeng Q."/>
            <person name="Gargeya S."/>
            <person name="Fitzgerald M."/>
            <person name="Abouelleil A."/>
            <person name="Alvarado L."/>
            <person name="Berlin A.M."/>
            <person name="Chapman S.B."/>
            <person name="Dewar J."/>
            <person name="Goldberg J."/>
            <person name="Griggs A."/>
            <person name="Gujja S."/>
            <person name="Hansen M."/>
            <person name="Howarth C."/>
            <person name="Imamovic A."/>
            <person name="Larimer J."/>
            <person name="McCowan C."/>
            <person name="Murphy C."/>
            <person name="Pearson M."/>
            <person name="Priest M."/>
            <person name="Roberts A."/>
            <person name="Saif S."/>
            <person name="Shea T."/>
            <person name="Sykes S."/>
            <person name="Wortman J."/>
            <person name="Nusbaum C."/>
            <person name="Birren B."/>
        </authorList>
    </citation>
    <scope>NUCLEOTIDE SEQUENCE [LARGE SCALE GENOMIC DNA]</scope>
    <source>
        <strain evidence="1">CBS 10117</strain>
    </source>
</reference>
<sequence length="607" mass="68848">MTIKKVEEQNRPKEYLRNVRLVHPNGDLSQATLVWRPKWRYANTSTNANANANAHDNTGTSTNLDGDKGEYPINFDNPNILDCSESTAHERHPSLSADTLTINQSQLYGKTELPTENFSTNLQEFARQCTTLQRNIDKEHRRLMFLSSASHKERDESITKDHILHNIVSSLLDDASMSFQFVKRTQFLSAADAFVEFRARVDTLAEEKQGESPHLDARRSGKLWVDQLEDSVNSRNALAELEMIRGIAGSIRAELDGTDGKVAVKEKIRALVMASVLAQTRAKAFKRQYGPNTELPRNHDELEKVWSDPRLKRGHIKGCKLLSVPQDTEDASITERGWDQRYCCRGMKTAHDLWIDATSFAGVAAIDNCPEDIRNQVNILEEYQSGIEAGRMNALGSSDVYLQQGLTVRFNELDAIEEQVNIEKHKLYESLGDRMSQWTERQNQPLDQQLSEVEMIADKQIPAHRDLIYRWCSIVRGSSAYYTYSMEASFHSLAASLIEDESQRTGRGQDMLMHHRTTAETSIRHAALLGESLREAKKTFKVQFDSAFGRGEDVPSTAQDWASLCDNTPKDDRAYLRSSRSSGPYTIGMEEKPVNMWFGYRDCESNP</sequence>
<evidence type="ECO:0000313" key="1">
    <source>
        <dbReference type="EMBL" id="OBR81899.1"/>
    </source>
</evidence>
<dbReference type="KEGG" id="kdj:28971508"/>
<dbReference type="EMBL" id="KI894036">
    <property type="protein sequence ID" value="OBR81899.1"/>
    <property type="molecule type" value="Genomic_DNA"/>
</dbReference>
<proteinExistence type="predicted"/>
<dbReference type="OrthoDB" id="10579139at2759"/>
<organism evidence="1">
    <name type="scientific">Kwoniella dejecticola CBS 10117</name>
    <dbReference type="NCBI Taxonomy" id="1296121"/>
    <lineage>
        <taxon>Eukaryota</taxon>
        <taxon>Fungi</taxon>
        <taxon>Dikarya</taxon>
        <taxon>Basidiomycota</taxon>
        <taxon>Agaricomycotina</taxon>
        <taxon>Tremellomycetes</taxon>
        <taxon>Tremellales</taxon>
        <taxon>Cryptococcaceae</taxon>
        <taxon>Kwoniella</taxon>
    </lineage>
</organism>
<gene>
    <name evidence="1" type="ORF">I303_07809</name>
</gene>
<dbReference type="AlphaFoldDB" id="A0A1A5ZVR6"/>
<dbReference type="RefSeq" id="XP_018259741.2">
    <property type="nucleotide sequence ID" value="XM_018411073.2"/>
</dbReference>
<accession>A0A1A5ZVR6</accession>
<dbReference type="GeneID" id="28971508"/>
<dbReference type="VEuPathDB" id="FungiDB:I303_07809"/>
<name>A0A1A5ZVR6_9TREE</name>